<proteinExistence type="predicted"/>
<sequence length="111" mass="12646">MYCLIVVAAFCNGTFFPSLHGEMSAIVGCFNRRAQKLLQKLFNMIKRKIVKGDDVAVVEEGKELVGYAMINAIAIRKILKQYEKLRAFYGLLAHKRRACMLRSFNLHGYVS</sequence>
<gene>
    <name evidence="1" type="ORF">C5167_015683</name>
</gene>
<keyword evidence="2" id="KW-1185">Reference proteome</keyword>
<dbReference type="Gramene" id="RZC56816">
    <property type="protein sequence ID" value="RZC56816"/>
    <property type="gene ID" value="C5167_015683"/>
</dbReference>
<dbReference type="PANTHER" id="PTHR46764">
    <property type="entry name" value="E3 UBIQUITIN-PROTEIN LIGASE BAH1"/>
    <property type="match status" value="1"/>
</dbReference>
<dbReference type="Proteomes" id="UP000316621">
    <property type="component" value="Chromosome 3"/>
</dbReference>
<name>A0A4Y7J8M1_PAPSO</name>
<protein>
    <recommendedName>
        <fullName evidence="3">SPX domain-containing protein</fullName>
    </recommendedName>
</protein>
<evidence type="ECO:0000313" key="1">
    <source>
        <dbReference type="EMBL" id="RZC56816.1"/>
    </source>
</evidence>
<reference evidence="1 2" key="1">
    <citation type="journal article" date="2018" name="Science">
        <title>The opium poppy genome and morphinan production.</title>
        <authorList>
            <person name="Guo L."/>
            <person name="Winzer T."/>
            <person name="Yang X."/>
            <person name="Li Y."/>
            <person name="Ning Z."/>
            <person name="He Z."/>
            <person name="Teodor R."/>
            <person name="Lu Y."/>
            <person name="Bowser T.A."/>
            <person name="Graham I.A."/>
            <person name="Ye K."/>
        </authorList>
    </citation>
    <scope>NUCLEOTIDE SEQUENCE [LARGE SCALE GENOMIC DNA]</scope>
    <source>
        <strain evidence="2">cv. HN1</strain>
        <tissue evidence="1">Leaves</tissue>
    </source>
</reference>
<accession>A0A4Y7J8M1</accession>
<dbReference type="STRING" id="3469.A0A4Y7J8M1"/>
<evidence type="ECO:0008006" key="3">
    <source>
        <dbReference type="Google" id="ProtNLM"/>
    </source>
</evidence>
<organism evidence="1 2">
    <name type="scientific">Papaver somniferum</name>
    <name type="common">Opium poppy</name>
    <dbReference type="NCBI Taxonomy" id="3469"/>
    <lineage>
        <taxon>Eukaryota</taxon>
        <taxon>Viridiplantae</taxon>
        <taxon>Streptophyta</taxon>
        <taxon>Embryophyta</taxon>
        <taxon>Tracheophyta</taxon>
        <taxon>Spermatophyta</taxon>
        <taxon>Magnoliopsida</taxon>
        <taxon>Ranunculales</taxon>
        <taxon>Papaveraceae</taxon>
        <taxon>Papaveroideae</taxon>
        <taxon>Papaver</taxon>
    </lineage>
</organism>
<dbReference type="InterPro" id="IPR033326">
    <property type="entry name" value="BAH1"/>
</dbReference>
<dbReference type="PANTHER" id="PTHR46764:SF1">
    <property type="entry name" value="E3 UBIQUITIN-PROTEIN LIGASE NLA"/>
    <property type="match status" value="1"/>
</dbReference>
<evidence type="ECO:0000313" key="2">
    <source>
        <dbReference type="Proteomes" id="UP000316621"/>
    </source>
</evidence>
<dbReference type="EMBL" id="CM010717">
    <property type="protein sequence ID" value="RZC56816.1"/>
    <property type="molecule type" value="Genomic_DNA"/>
</dbReference>
<dbReference type="AlphaFoldDB" id="A0A4Y7J8M1"/>